<sequence length="168" mass="18517">MCRYNSNAADTVHVQFTSWFSIRARKEPYLFFINLSKLFYCHVRIKKHRSTVGARRSCIQRFRFARTSSGRALSTSQTLARDVTGNGSDDYDDDDDDDEDCDCDGCSCRERADGAVLAVRALGGWRALSANSVKRGGGDGGGVGGEREKDEAQRFHGASTCVRFGPSV</sequence>
<evidence type="ECO:0000313" key="2">
    <source>
        <dbReference type="EMBL" id="MBY72745.1"/>
    </source>
</evidence>
<dbReference type="EMBL" id="GGMS01003542">
    <property type="protein sequence ID" value="MBY72745.1"/>
    <property type="molecule type" value="Transcribed_RNA"/>
</dbReference>
<name>A0A2S2Q4R1_9HEMI</name>
<reference evidence="2" key="1">
    <citation type="submission" date="2018-04" db="EMBL/GenBank/DDBJ databases">
        <title>Transcriptome assembly of Sipha flava.</title>
        <authorList>
            <person name="Scully E.D."/>
            <person name="Geib S.M."/>
            <person name="Palmer N.A."/>
            <person name="Koch K."/>
            <person name="Bradshaw J."/>
            <person name="Heng-Moss T."/>
            <person name="Sarath G."/>
        </authorList>
    </citation>
    <scope>NUCLEOTIDE SEQUENCE</scope>
</reference>
<evidence type="ECO:0000256" key="1">
    <source>
        <dbReference type="SAM" id="MobiDB-lite"/>
    </source>
</evidence>
<proteinExistence type="predicted"/>
<protein>
    <submittedName>
        <fullName evidence="2">Uncharacterized protein</fullName>
    </submittedName>
</protein>
<feature type="region of interest" description="Disordered" evidence="1">
    <location>
        <begin position="75"/>
        <end position="98"/>
    </location>
</feature>
<organism evidence="2">
    <name type="scientific">Sipha flava</name>
    <name type="common">yellow sugarcane aphid</name>
    <dbReference type="NCBI Taxonomy" id="143950"/>
    <lineage>
        <taxon>Eukaryota</taxon>
        <taxon>Metazoa</taxon>
        <taxon>Ecdysozoa</taxon>
        <taxon>Arthropoda</taxon>
        <taxon>Hexapoda</taxon>
        <taxon>Insecta</taxon>
        <taxon>Pterygota</taxon>
        <taxon>Neoptera</taxon>
        <taxon>Paraneoptera</taxon>
        <taxon>Hemiptera</taxon>
        <taxon>Sternorrhyncha</taxon>
        <taxon>Aphidomorpha</taxon>
        <taxon>Aphidoidea</taxon>
        <taxon>Aphididae</taxon>
        <taxon>Sipha</taxon>
    </lineage>
</organism>
<feature type="compositionally biased region" description="Basic and acidic residues" evidence="1">
    <location>
        <begin position="145"/>
        <end position="154"/>
    </location>
</feature>
<gene>
    <name evidence="2" type="ORF">g.81796</name>
</gene>
<feature type="compositionally biased region" description="Acidic residues" evidence="1">
    <location>
        <begin position="89"/>
        <end position="98"/>
    </location>
</feature>
<dbReference type="AlphaFoldDB" id="A0A2S2Q4R1"/>
<feature type="region of interest" description="Disordered" evidence="1">
    <location>
        <begin position="136"/>
        <end position="158"/>
    </location>
</feature>
<accession>A0A2S2Q4R1</accession>